<dbReference type="PANTHER" id="PTHR43283">
    <property type="entry name" value="BETA-LACTAMASE-RELATED"/>
    <property type="match status" value="1"/>
</dbReference>
<evidence type="ECO:0000256" key="1">
    <source>
        <dbReference type="SAM" id="SignalP"/>
    </source>
</evidence>
<organism evidence="3 4">
    <name type="scientific">Ancylobacter radicis</name>
    <dbReference type="NCBI Taxonomy" id="2836179"/>
    <lineage>
        <taxon>Bacteria</taxon>
        <taxon>Pseudomonadati</taxon>
        <taxon>Pseudomonadota</taxon>
        <taxon>Alphaproteobacteria</taxon>
        <taxon>Hyphomicrobiales</taxon>
        <taxon>Xanthobacteraceae</taxon>
        <taxon>Ancylobacter</taxon>
    </lineage>
</organism>
<name>A0ABS5R7G7_9HYPH</name>
<dbReference type="GO" id="GO:0016787">
    <property type="term" value="F:hydrolase activity"/>
    <property type="evidence" value="ECO:0007669"/>
    <property type="project" value="UniProtKB-KW"/>
</dbReference>
<evidence type="ECO:0000259" key="2">
    <source>
        <dbReference type="Pfam" id="PF00144"/>
    </source>
</evidence>
<dbReference type="Gene3D" id="3.40.710.10">
    <property type="entry name" value="DD-peptidase/beta-lactamase superfamily"/>
    <property type="match status" value="1"/>
</dbReference>
<dbReference type="PANTHER" id="PTHR43283:SF7">
    <property type="entry name" value="BETA-LACTAMASE-RELATED DOMAIN-CONTAINING PROTEIN"/>
    <property type="match status" value="1"/>
</dbReference>
<accession>A0ABS5R7G7</accession>
<dbReference type="Pfam" id="PF00144">
    <property type="entry name" value="Beta-lactamase"/>
    <property type="match status" value="1"/>
</dbReference>
<proteinExistence type="predicted"/>
<feature type="signal peptide" evidence="1">
    <location>
        <begin position="1"/>
        <end position="20"/>
    </location>
</feature>
<gene>
    <name evidence="3" type="ORF">KIP89_10930</name>
</gene>
<protein>
    <submittedName>
        <fullName evidence="3">Serine hydrolase</fullName>
    </submittedName>
</protein>
<feature type="domain" description="Beta-lactamase-related" evidence="2">
    <location>
        <begin position="61"/>
        <end position="342"/>
    </location>
</feature>
<dbReference type="Proteomes" id="UP001166585">
    <property type="component" value="Unassembled WGS sequence"/>
</dbReference>
<dbReference type="SUPFAM" id="SSF56601">
    <property type="entry name" value="beta-lactamase/transpeptidase-like"/>
    <property type="match status" value="1"/>
</dbReference>
<dbReference type="InterPro" id="IPR050789">
    <property type="entry name" value="Diverse_Enzym_Activities"/>
</dbReference>
<keyword evidence="1" id="KW-0732">Signal</keyword>
<feature type="chain" id="PRO_5045757317" evidence="1">
    <location>
        <begin position="21"/>
        <end position="349"/>
    </location>
</feature>
<sequence length="349" mass="37363">MHRRSLIAAPLLLLASRALAQGQSGAPAAPSPAATSPPADRVAGLAPILDRAAALEPLRTVLVAKDGERLVARGYRGGRVDRPTNIKSASKSIVSALVGIAIHKGVLEGANQKIAPLLRADLPDNPDPRLGEITLSHLLSMQAGLERTSGPYYGEWIASRNWVRAALNRPFVDAPGGAMLYSTGSTHLLSAILTRASGRSTLALARDWLGDVEGFTITDWERDRQGIYFGGNQMAMRPTSLLAFAELYRRGGRNAKGAQIIPEAWIAESWQVRTASRFTGDGYGYGWFTREMAGTPVHYGWGYGGQMLYVAPARGVSMVMTSTVDAPSGRTGHRDDLHALAAEILQTLA</sequence>
<keyword evidence="4" id="KW-1185">Reference proteome</keyword>
<reference evidence="3" key="1">
    <citation type="submission" date="2021-05" db="EMBL/GenBank/DDBJ databases">
        <authorList>
            <person name="Sun Q."/>
            <person name="Inoue M."/>
        </authorList>
    </citation>
    <scope>NUCLEOTIDE SEQUENCE</scope>
    <source>
        <strain evidence="3">VKM B-3255</strain>
    </source>
</reference>
<keyword evidence="3" id="KW-0378">Hydrolase</keyword>
<dbReference type="InterPro" id="IPR001466">
    <property type="entry name" value="Beta-lactam-related"/>
</dbReference>
<dbReference type="InterPro" id="IPR012338">
    <property type="entry name" value="Beta-lactam/transpept-like"/>
</dbReference>
<comment type="caution">
    <text evidence="3">The sequence shown here is derived from an EMBL/GenBank/DDBJ whole genome shotgun (WGS) entry which is preliminary data.</text>
</comment>
<evidence type="ECO:0000313" key="3">
    <source>
        <dbReference type="EMBL" id="MBS9477623.1"/>
    </source>
</evidence>
<dbReference type="EMBL" id="JAHCQH010000015">
    <property type="protein sequence ID" value="MBS9477623.1"/>
    <property type="molecule type" value="Genomic_DNA"/>
</dbReference>
<evidence type="ECO:0000313" key="4">
    <source>
        <dbReference type="Proteomes" id="UP001166585"/>
    </source>
</evidence>
<dbReference type="RefSeq" id="WP_213755363.1">
    <property type="nucleotide sequence ID" value="NZ_JAHCQH010000015.1"/>
</dbReference>